<proteinExistence type="predicted"/>
<keyword evidence="2" id="KW-1133">Transmembrane helix</keyword>
<accession>A0A0N0P8H6</accession>
<keyword evidence="2" id="KW-0812">Transmembrane</keyword>
<name>A0A0N0P8H6_LEPSE</name>
<sequence length="356" mass="39054">MPPYLSARARGPSIAPTNSSASHLLLLLSLAALCCVVLVSTTVHAATVTSPAVVDHFGDTIPLTMYMRLKRQTQKSFLLPVAHAAMKLQLEKGEVEEDEEGNVMARDADDGDGTARAGRLPDNWNLRDLELPSFGATTGKHRNQIIRNLPPTYAPRFGISRVVMLMMNATLRAAGATLEGDASLQQSDSAVRFSVGRGLQKESTWLPVASRHKVARMLTELLGNRLEALRETDRDALDAAAHAEQQEEAAGTANHGDDSAVHYLSQVTFYFGYQTNEQHKLTSFAIDASYSTVQKPGIELRYIWSEHRPYTPNRALVVCSAVSLLVTMVMTMAVFHPSSRSMLLFSQRIVAVRAHE</sequence>
<gene>
    <name evidence="4" type="ORF">ABL78_1305</name>
</gene>
<keyword evidence="2" id="KW-0472">Membrane</keyword>
<dbReference type="OMA" id="NEHRAYN"/>
<dbReference type="Proteomes" id="UP000038009">
    <property type="component" value="Unassembled WGS sequence"/>
</dbReference>
<reference evidence="4 5" key="1">
    <citation type="journal article" date="2015" name="PLoS Pathog.">
        <title>Leptomonas seymouri: Adaptations to the Dixenous Life Cycle Analyzed by Genome Sequencing, Transcriptome Profiling and Co-infection with Leishmania donovani.</title>
        <authorList>
            <person name="Kraeva N."/>
            <person name="Butenko A."/>
            <person name="Hlavacova J."/>
            <person name="Kostygov A."/>
            <person name="Myskova J."/>
            <person name="Grybchuk D."/>
            <person name="Lestinova T."/>
            <person name="Votypka J."/>
            <person name="Volf P."/>
            <person name="Opperdoes F."/>
            <person name="Flegontov P."/>
            <person name="Lukes J."/>
            <person name="Yurchenko V."/>
        </authorList>
    </citation>
    <scope>NUCLEOTIDE SEQUENCE [LARGE SCALE GENOMIC DNA]</scope>
    <source>
        <strain evidence="4 5">ATCC 30220</strain>
    </source>
</reference>
<feature type="signal peptide" evidence="3">
    <location>
        <begin position="1"/>
        <end position="45"/>
    </location>
</feature>
<evidence type="ECO:0008006" key="6">
    <source>
        <dbReference type="Google" id="ProtNLM"/>
    </source>
</evidence>
<organism evidence="4 5">
    <name type="scientific">Leptomonas seymouri</name>
    <dbReference type="NCBI Taxonomy" id="5684"/>
    <lineage>
        <taxon>Eukaryota</taxon>
        <taxon>Discoba</taxon>
        <taxon>Euglenozoa</taxon>
        <taxon>Kinetoplastea</taxon>
        <taxon>Metakinetoplastina</taxon>
        <taxon>Trypanosomatida</taxon>
        <taxon>Trypanosomatidae</taxon>
        <taxon>Leishmaniinae</taxon>
        <taxon>Leptomonas</taxon>
    </lineage>
</organism>
<evidence type="ECO:0000256" key="1">
    <source>
        <dbReference type="SAM" id="MobiDB-lite"/>
    </source>
</evidence>
<comment type="caution">
    <text evidence="4">The sequence shown here is derived from an EMBL/GenBank/DDBJ whole genome shotgun (WGS) entry which is preliminary data.</text>
</comment>
<feature type="region of interest" description="Disordered" evidence="1">
    <location>
        <begin position="96"/>
        <end position="119"/>
    </location>
</feature>
<dbReference type="OrthoDB" id="248669at2759"/>
<evidence type="ECO:0000313" key="5">
    <source>
        <dbReference type="Proteomes" id="UP000038009"/>
    </source>
</evidence>
<keyword evidence="5" id="KW-1185">Reference proteome</keyword>
<evidence type="ECO:0000313" key="4">
    <source>
        <dbReference type="EMBL" id="KPI89537.1"/>
    </source>
</evidence>
<dbReference type="EMBL" id="LJSK01000021">
    <property type="protein sequence ID" value="KPI89537.1"/>
    <property type="molecule type" value="Genomic_DNA"/>
</dbReference>
<dbReference type="AlphaFoldDB" id="A0A0N0P8H6"/>
<feature type="transmembrane region" description="Helical" evidence="2">
    <location>
        <begin position="315"/>
        <end position="335"/>
    </location>
</feature>
<evidence type="ECO:0000256" key="2">
    <source>
        <dbReference type="SAM" id="Phobius"/>
    </source>
</evidence>
<evidence type="ECO:0000256" key="3">
    <source>
        <dbReference type="SAM" id="SignalP"/>
    </source>
</evidence>
<protein>
    <recommendedName>
        <fullName evidence="6">Transmembrane protein</fullName>
    </recommendedName>
</protein>
<dbReference type="VEuPathDB" id="TriTrypDB:Lsey_0021_0060"/>
<feature type="chain" id="PRO_5005857262" description="Transmembrane protein" evidence="3">
    <location>
        <begin position="46"/>
        <end position="356"/>
    </location>
</feature>
<keyword evidence="3" id="KW-0732">Signal</keyword>